<accession>A0A1J5QFQ4</accession>
<dbReference type="AlphaFoldDB" id="A0A1J5QFQ4"/>
<dbReference type="Pfam" id="PF13036">
    <property type="entry name" value="LpoB"/>
    <property type="match status" value="1"/>
</dbReference>
<dbReference type="EMBL" id="MLJW01002379">
    <property type="protein sequence ID" value="OIQ74805.1"/>
    <property type="molecule type" value="Genomic_DNA"/>
</dbReference>
<sequence>MNRFRIWIAAGMSLLLAACATTALPTQGLQIPAQDKLAVLPFANATEAPQAQDRAQAITVALLRQKGLSTVVVYPQAPSDNPLEAQPSPTGAQTLDWARAQGASYALSGTVTEWRYKTGVDSEPAVGLTLQVTDMRSGRVVWSATGGRSGWGYQALAAVGQAQIADLLRGLHVVAAPAKPAAKP</sequence>
<evidence type="ECO:0000313" key="1">
    <source>
        <dbReference type="EMBL" id="OIQ74805.1"/>
    </source>
</evidence>
<organism evidence="1">
    <name type="scientific">mine drainage metagenome</name>
    <dbReference type="NCBI Taxonomy" id="410659"/>
    <lineage>
        <taxon>unclassified sequences</taxon>
        <taxon>metagenomes</taxon>
        <taxon>ecological metagenomes</taxon>
    </lineage>
</organism>
<protein>
    <recommendedName>
        <fullName evidence="2">Penicillin-binding protein activator LpoB</fullName>
    </recommendedName>
</protein>
<evidence type="ECO:0008006" key="2">
    <source>
        <dbReference type="Google" id="ProtNLM"/>
    </source>
</evidence>
<dbReference type="InterPro" id="IPR014094">
    <property type="entry name" value="LpoB"/>
</dbReference>
<name>A0A1J5QFQ4_9ZZZZ</name>
<dbReference type="Gene3D" id="3.40.50.10610">
    <property type="entry name" value="ABC-type transport auxiliary lipoprotein component"/>
    <property type="match status" value="1"/>
</dbReference>
<dbReference type="PROSITE" id="PS51257">
    <property type="entry name" value="PROKAR_LIPOPROTEIN"/>
    <property type="match status" value="1"/>
</dbReference>
<gene>
    <name evidence="1" type="ORF">GALL_435370</name>
</gene>
<proteinExistence type="predicted"/>
<comment type="caution">
    <text evidence="1">The sequence shown here is derived from an EMBL/GenBank/DDBJ whole genome shotgun (WGS) entry which is preliminary data.</text>
</comment>
<reference evidence="1" key="1">
    <citation type="submission" date="2016-10" db="EMBL/GenBank/DDBJ databases">
        <title>Sequence of Gallionella enrichment culture.</title>
        <authorList>
            <person name="Poehlein A."/>
            <person name="Muehling M."/>
            <person name="Daniel R."/>
        </authorList>
    </citation>
    <scope>NUCLEOTIDE SEQUENCE</scope>
</reference>